<protein>
    <submittedName>
        <fullName evidence="2">Uncharacterized protein</fullName>
    </submittedName>
</protein>
<keyword evidence="3" id="KW-1185">Reference proteome</keyword>
<dbReference type="AlphaFoldDB" id="A0A504YA62"/>
<dbReference type="Proteomes" id="UP000316759">
    <property type="component" value="Unassembled WGS sequence"/>
</dbReference>
<organism evidence="2 3">
    <name type="scientific">Fasciola gigantica</name>
    <name type="common">Giant liver fluke</name>
    <dbReference type="NCBI Taxonomy" id="46835"/>
    <lineage>
        <taxon>Eukaryota</taxon>
        <taxon>Metazoa</taxon>
        <taxon>Spiralia</taxon>
        <taxon>Lophotrochozoa</taxon>
        <taxon>Platyhelminthes</taxon>
        <taxon>Trematoda</taxon>
        <taxon>Digenea</taxon>
        <taxon>Plagiorchiida</taxon>
        <taxon>Echinostomata</taxon>
        <taxon>Echinostomatoidea</taxon>
        <taxon>Fasciolidae</taxon>
        <taxon>Fasciola</taxon>
    </lineage>
</organism>
<evidence type="ECO:0000313" key="3">
    <source>
        <dbReference type="Proteomes" id="UP000316759"/>
    </source>
</evidence>
<accession>A0A504YA62</accession>
<sequence>MPKFGSFFSNLRARYGRRNEPKTGANVNDTTEQSEKLLPAETKMGDTDGNPDRTEMTNQCGEGTNIGPINEVKKVHTDKSGGQPEEGEPTATIPPREFADQLVTEEERAKN</sequence>
<reference evidence="2 3" key="1">
    <citation type="submission" date="2019-04" db="EMBL/GenBank/DDBJ databases">
        <title>Annotation for the trematode Fasciola gigantica.</title>
        <authorList>
            <person name="Choi Y.-J."/>
        </authorList>
    </citation>
    <scope>NUCLEOTIDE SEQUENCE [LARGE SCALE GENOMIC DNA]</scope>
    <source>
        <strain evidence="2">Uganda_cow_1</strain>
    </source>
</reference>
<gene>
    <name evidence="2" type="ORF">FGIG_07302</name>
</gene>
<evidence type="ECO:0000313" key="2">
    <source>
        <dbReference type="EMBL" id="TPP57471.1"/>
    </source>
</evidence>
<name>A0A504YA62_FASGI</name>
<proteinExistence type="predicted"/>
<dbReference type="OrthoDB" id="10494284at2759"/>
<dbReference type="EMBL" id="SUNJ01013158">
    <property type="protein sequence ID" value="TPP57471.1"/>
    <property type="molecule type" value="Genomic_DNA"/>
</dbReference>
<feature type="region of interest" description="Disordered" evidence="1">
    <location>
        <begin position="1"/>
        <end position="111"/>
    </location>
</feature>
<comment type="caution">
    <text evidence="2">The sequence shown here is derived from an EMBL/GenBank/DDBJ whole genome shotgun (WGS) entry which is preliminary data.</text>
</comment>
<evidence type="ECO:0000256" key="1">
    <source>
        <dbReference type="SAM" id="MobiDB-lite"/>
    </source>
</evidence>
<feature type="compositionally biased region" description="Basic and acidic residues" evidence="1">
    <location>
        <begin position="43"/>
        <end position="55"/>
    </location>
</feature>